<dbReference type="PATRIC" id="fig|429727.3.peg.484"/>
<organism evidence="3 4">
    <name type="scientific">Devosia chinhatensis</name>
    <dbReference type="NCBI Taxonomy" id="429727"/>
    <lineage>
        <taxon>Bacteria</taxon>
        <taxon>Pseudomonadati</taxon>
        <taxon>Pseudomonadota</taxon>
        <taxon>Alphaproteobacteria</taxon>
        <taxon>Hyphomicrobiales</taxon>
        <taxon>Devosiaceae</taxon>
        <taxon>Devosia</taxon>
    </lineage>
</organism>
<feature type="domain" description="Glycosyl transferase family 1" evidence="1">
    <location>
        <begin position="214"/>
        <end position="358"/>
    </location>
</feature>
<evidence type="ECO:0000259" key="1">
    <source>
        <dbReference type="Pfam" id="PF00534"/>
    </source>
</evidence>
<comment type="caution">
    <text evidence="3">The sequence shown here is derived from an EMBL/GenBank/DDBJ whole genome shotgun (WGS) entry which is preliminary data.</text>
</comment>
<feature type="domain" description="Glycosyltransferase subfamily 4-like N-terminal" evidence="2">
    <location>
        <begin position="35"/>
        <end position="186"/>
    </location>
</feature>
<name>A0A0F5FJZ5_9HYPH</name>
<dbReference type="RefSeq" id="WP_046103594.1">
    <property type="nucleotide sequence ID" value="NZ_JZEY01000054.1"/>
</dbReference>
<dbReference type="CDD" id="cd03794">
    <property type="entry name" value="GT4_WbuB-like"/>
    <property type="match status" value="1"/>
</dbReference>
<dbReference type="AlphaFoldDB" id="A0A0F5FJZ5"/>
<dbReference type="Pfam" id="PF00534">
    <property type="entry name" value="Glycos_transf_1"/>
    <property type="match status" value="1"/>
</dbReference>
<proteinExistence type="predicted"/>
<reference evidence="3 4" key="1">
    <citation type="submission" date="2015-03" db="EMBL/GenBank/DDBJ databases">
        <authorList>
            <person name="Hassan Y."/>
            <person name="Lepp D."/>
            <person name="Li X.-Z."/>
            <person name="Zhou T."/>
        </authorList>
    </citation>
    <scope>NUCLEOTIDE SEQUENCE [LARGE SCALE GENOMIC DNA]</scope>
    <source>
        <strain evidence="3 4">IPL18</strain>
    </source>
</reference>
<evidence type="ECO:0000259" key="2">
    <source>
        <dbReference type="Pfam" id="PF13579"/>
    </source>
</evidence>
<accession>A0A0F5FJZ5</accession>
<sequence>MKILVLSFYYTPDLSAGSFRMSALVDSLLDQLPPGAEIEIITTLPNRYISFSNDALQHERSGVVEIHRVALPAHKSGMVDQAKAFLSYAKGVMRLTRHKRYDLVYGTSSRLMTAALAALVSRLKRVPLYLDIRDIFVDTIKDVLPGRIARPLSPVFSLLEQWTVRRASKVNLVSEGFSGYFTARYPRSAFSYFTNGIDREFLNIPHSADVAPKPVATVLYAGNIGEGQGLHLVVPELARRLHGSHRFLIIGDGGRLALLREEVARLGVSNVDILPPVRRLQLIEAYRQADILFLHLNDHDAFKKVLPSKLFEYGATDKPIWAGLAGFSRSFCEQKLPNSAVFEPCNVDDAIAALQRISLASTPRPSFIAAYSRKAIMDQMATDVLATLARHSSV</sequence>
<evidence type="ECO:0000313" key="4">
    <source>
        <dbReference type="Proteomes" id="UP000033649"/>
    </source>
</evidence>
<dbReference type="OrthoDB" id="185319at2"/>
<protein>
    <submittedName>
        <fullName evidence="3">Glycosyl transferase family 1</fullName>
    </submittedName>
</protein>
<dbReference type="SUPFAM" id="SSF53756">
    <property type="entry name" value="UDP-Glycosyltransferase/glycogen phosphorylase"/>
    <property type="match status" value="1"/>
</dbReference>
<dbReference type="Gene3D" id="3.40.50.2000">
    <property type="entry name" value="Glycogen Phosphorylase B"/>
    <property type="match status" value="2"/>
</dbReference>
<dbReference type="STRING" id="429727.VE26_02315"/>
<dbReference type="PANTHER" id="PTHR12526:SF622">
    <property type="entry name" value="GLYCOSYLTRANSFERASE (GROUP I)"/>
    <property type="match status" value="1"/>
</dbReference>
<keyword evidence="4" id="KW-1185">Reference proteome</keyword>
<evidence type="ECO:0000313" key="3">
    <source>
        <dbReference type="EMBL" id="KKB08905.1"/>
    </source>
</evidence>
<dbReference type="EMBL" id="JZEY01000054">
    <property type="protein sequence ID" value="KKB08905.1"/>
    <property type="molecule type" value="Genomic_DNA"/>
</dbReference>
<dbReference type="Proteomes" id="UP000033649">
    <property type="component" value="Unassembled WGS sequence"/>
</dbReference>
<keyword evidence="3" id="KW-0808">Transferase</keyword>
<gene>
    <name evidence="3" type="ORF">VE26_02315</name>
</gene>
<dbReference type="PANTHER" id="PTHR12526">
    <property type="entry name" value="GLYCOSYLTRANSFERASE"/>
    <property type="match status" value="1"/>
</dbReference>
<dbReference type="GO" id="GO:0016757">
    <property type="term" value="F:glycosyltransferase activity"/>
    <property type="evidence" value="ECO:0007669"/>
    <property type="project" value="InterPro"/>
</dbReference>
<dbReference type="InterPro" id="IPR028098">
    <property type="entry name" value="Glyco_trans_4-like_N"/>
</dbReference>
<dbReference type="Pfam" id="PF13579">
    <property type="entry name" value="Glyco_trans_4_4"/>
    <property type="match status" value="1"/>
</dbReference>
<dbReference type="InterPro" id="IPR001296">
    <property type="entry name" value="Glyco_trans_1"/>
</dbReference>